<feature type="domain" description="Type I restriction modification DNA specificity" evidence="4">
    <location>
        <begin position="252"/>
        <end position="432"/>
    </location>
</feature>
<dbReference type="Pfam" id="PF01420">
    <property type="entry name" value="Methylase_S"/>
    <property type="match status" value="2"/>
</dbReference>
<gene>
    <name evidence="5" type="ORF">G8L60_000332</name>
</gene>
<keyword evidence="3" id="KW-0238">DNA-binding</keyword>
<feature type="domain" description="Type I restriction modification DNA specificity" evidence="4">
    <location>
        <begin position="7"/>
        <end position="187"/>
    </location>
</feature>
<reference evidence="5" key="2">
    <citation type="submission" date="2020-02" db="EMBL/GenBank/DDBJ databases">
        <authorList>
            <consortium name="NCBI Pathogen Detection Project"/>
        </authorList>
    </citation>
    <scope>NUCLEOTIDE SEQUENCE</scope>
    <source>
        <strain evidence="5">MA.CK_07/00001533</strain>
    </source>
</reference>
<keyword evidence="5" id="KW-0378">Hydrolase</keyword>
<dbReference type="InterPro" id="IPR044946">
    <property type="entry name" value="Restrct_endonuc_typeI_TRD_sf"/>
</dbReference>
<keyword evidence="5" id="KW-0255">Endonuclease</keyword>
<keyword evidence="5" id="KW-0540">Nuclease</keyword>
<dbReference type="PANTHER" id="PTHR43140">
    <property type="entry name" value="TYPE-1 RESTRICTION ENZYME ECOKI SPECIFICITY PROTEIN"/>
    <property type="match status" value="1"/>
</dbReference>
<organism evidence="5">
    <name type="scientific">Salmonella enterica</name>
    <name type="common">Salmonella choleraesuis</name>
    <dbReference type="NCBI Taxonomy" id="28901"/>
    <lineage>
        <taxon>Bacteria</taxon>
        <taxon>Pseudomonadati</taxon>
        <taxon>Pseudomonadota</taxon>
        <taxon>Gammaproteobacteria</taxon>
        <taxon>Enterobacterales</taxon>
        <taxon>Enterobacteriaceae</taxon>
        <taxon>Salmonella</taxon>
    </lineage>
</organism>
<dbReference type="GO" id="GO:0004519">
    <property type="term" value="F:endonuclease activity"/>
    <property type="evidence" value="ECO:0007669"/>
    <property type="project" value="UniProtKB-KW"/>
</dbReference>
<keyword evidence="2" id="KW-0680">Restriction system</keyword>
<dbReference type="EMBL" id="DAAUHX010000001">
    <property type="protein sequence ID" value="HAF1770895.1"/>
    <property type="molecule type" value="Genomic_DNA"/>
</dbReference>
<evidence type="ECO:0000313" key="5">
    <source>
        <dbReference type="EMBL" id="HAF1770895.1"/>
    </source>
</evidence>
<evidence type="ECO:0000259" key="4">
    <source>
        <dbReference type="Pfam" id="PF01420"/>
    </source>
</evidence>
<dbReference type="SUPFAM" id="SSF116734">
    <property type="entry name" value="DNA methylase specificity domain"/>
    <property type="match status" value="2"/>
</dbReference>
<comment type="similarity">
    <text evidence="1">Belongs to the type-I restriction system S methylase family.</text>
</comment>
<dbReference type="InterPro" id="IPR051212">
    <property type="entry name" value="Type-I_RE_S_subunit"/>
</dbReference>
<dbReference type="PANTHER" id="PTHR43140:SF1">
    <property type="entry name" value="TYPE I RESTRICTION ENZYME ECOKI SPECIFICITY SUBUNIT"/>
    <property type="match status" value="1"/>
</dbReference>
<name>A0A742YNS7_SALER</name>
<accession>A0A742YNS7</accession>
<sequence length="492" mass="54037">MSGGKLPEGWGKTVIGDIADVISGGTPKSGIAENFAPSGEGIAWLTPADLSGYKKKFISHGARDLSTEGYSSCSAKLMPAGAILFSSRAPIGYVAVASNEISTNQGFKSFVFTNDIYPDYAYYYLRNIRHLAEEMGTGTTFKEISGSAAKTLPFVMAPLAEQKIIAEKLDTLLAQVDSTKARLEQIPQILKRFRQAVLAAAVSGNLTAEWRMNNNSNIVEEEIEKVKNKLIAKKIIKKDLIYSKLDRKYPIPSDWLYVKLQSIATKITDGEHKTPKREPAGQLLISARNIQDGYLKLSDVDYVGDAEFQKLRNRCDPDSGDVLISCSGSIGRVCLVDENSKYVMVRSVALIKLMQDFVINKYMMYLLQSPLLQKEIEENSKSTAQANLFLGPIKNLGIPLPPVPEQAEIVRRVEQLFAYADTIEKQVNSALTRVNSLTQSILAKAFRGELTAQWRAENPSLISGENSAAALLEKIKAERAASGGKKTSRKKA</sequence>
<dbReference type="GO" id="GO:0003677">
    <property type="term" value="F:DNA binding"/>
    <property type="evidence" value="ECO:0007669"/>
    <property type="project" value="UniProtKB-KW"/>
</dbReference>
<evidence type="ECO:0000256" key="2">
    <source>
        <dbReference type="ARBA" id="ARBA00022747"/>
    </source>
</evidence>
<dbReference type="AlphaFoldDB" id="A0A742YNS7"/>
<proteinExistence type="inferred from homology"/>
<dbReference type="GO" id="GO:0009307">
    <property type="term" value="P:DNA restriction-modification system"/>
    <property type="evidence" value="ECO:0007669"/>
    <property type="project" value="UniProtKB-KW"/>
</dbReference>
<dbReference type="CDD" id="cd17273">
    <property type="entry name" value="RMtype1_S_EcoJA69PI-TRD1-CR1_like"/>
    <property type="match status" value="1"/>
</dbReference>
<reference evidence="5" key="1">
    <citation type="journal article" date="2018" name="Genome Biol.">
        <title>SKESA: strategic k-mer extension for scrupulous assemblies.</title>
        <authorList>
            <person name="Souvorov A."/>
            <person name="Agarwala R."/>
            <person name="Lipman D.J."/>
        </authorList>
    </citation>
    <scope>NUCLEOTIDE SEQUENCE</scope>
    <source>
        <strain evidence="5">MA.CK_07/00001533</strain>
    </source>
</reference>
<comment type="caution">
    <text evidence="5">The sequence shown here is derived from an EMBL/GenBank/DDBJ whole genome shotgun (WGS) entry which is preliminary data.</text>
</comment>
<dbReference type="CDD" id="cd17246">
    <property type="entry name" value="RMtype1_S_SonII-TRD2-CR2_like"/>
    <property type="match status" value="1"/>
</dbReference>
<protein>
    <submittedName>
        <fullName evidence="5">Restriction endonuclease subunit S</fullName>
    </submittedName>
</protein>
<dbReference type="InterPro" id="IPR000055">
    <property type="entry name" value="Restrct_endonuc_typeI_TRD"/>
</dbReference>
<dbReference type="Gene3D" id="3.90.220.20">
    <property type="entry name" value="DNA methylase specificity domains"/>
    <property type="match status" value="2"/>
</dbReference>
<evidence type="ECO:0000256" key="1">
    <source>
        <dbReference type="ARBA" id="ARBA00010923"/>
    </source>
</evidence>
<evidence type="ECO:0000256" key="3">
    <source>
        <dbReference type="ARBA" id="ARBA00023125"/>
    </source>
</evidence>